<accession>A0A5B7G127</accession>
<organism evidence="2 3">
    <name type="scientific">Portunus trituberculatus</name>
    <name type="common">Swimming crab</name>
    <name type="synonym">Neptunus trituberculatus</name>
    <dbReference type="NCBI Taxonomy" id="210409"/>
    <lineage>
        <taxon>Eukaryota</taxon>
        <taxon>Metazoa</taxon>
        <taxon>Ecdysozoa</taxon>
        <taxon>Arthropoda</taxon>
        <taxon>Crustacea</taxon>
        <taxon>Multicrustacea</taxon>
        <taxon>Malacostraca</taxon>
        <taxon>Eumalacostraca</taxon>
        <taxon>Eucarida</taxon>
        <taxon>Decapoda</taxon>
        <taxon>Pleocyemata</taxon>
        <taxon>Brachyura</taxon>
        <taxon>Eubrachyura</taxon>
        <taxon>Portunoidea</taxon>
        <taxon>Portunidae</taxon>
        <taxon>Portuninae</taxon>
        <taxon>Portunus</taxon>
    </lineage>
</organism>
<gene>
    <name evidence="2" type="ORF">E2C01_044017</name>
</gene>
<evidence type="ECO:0000256" key="1">
    <source>
        <dbReference type="SAM" id="MobiDB-lite"/>
    </source>
</evidence>
<reference evidence="2 3" key="1">
    <citation type="submission" date="2019-05" db="EMBL/GenBank/DDBJ databases">
        <title>Another draft genome of Portunus trituberculatus and its Hox gene families provides insights of decapod evolution.</title>
        <authorList>
            <person name="Jeong J.-H."/>
            <person name="Song I."/>
            <person name="Kim S."/>
            <person name="Choi T."/>
            <person name="Kim D."/>
            <person name="Ryu S."/>
            <person name="Kim W."/>
        </authorList>
    </citation>
    <scope>NUCLEOTIDE SEQUENCE [LARGE SCALE GENOMIC DNA]</scope>
    <source>
        <tissue evidence="2">Muscle</tissue>
    </source>
</reference>
<dbReference type="Proteomes" id="UP000324222">
    <property type="component" value="Unassembled WGS sequence"/>
</dbReference>
<proteinExistence type="predicted"/>
<dbReference type="EMBL" id="VSRR010009336">
    <property type="protein sequence ID" value="MPC50194.1"/>
    <property type="molecule type" value="Genomic_DNA"/>
</dbReference>
<feature type="region of interest" description="Disordered" evidence="1">
    <location>
        <begin position="1"/>
        <end position="22"/>
    </location>
</feature>
<keyword evidence="3" id="KW-1185">Reference proteome</keyword>
<sequence>MDMTGGGVASLVQLPRGRAEGGMQETAMRSEDEGHSQCTSGKTLTTKIVLESNRELKQPVRRSVEVSSILEYEAESQITGEEHRISRTS</sequence>
<evidence type="ECO:0000313" key="3">
    <source>
        <dbReference type="Proteomes" id="UP000324222"/>
    </source>
</evidence>
<comment type="caution">
    <text evidence="2">The sequence shown here is derived from an EMBL/GenBank/DDBJ whole genome shotgun (WGS) entry which is preliminary data.</text>
</comment>
<name>A0A5B7G127_PORTR</name>
<protein>
    <submittedName>
        <fullName evidence="2">Uncharacterized protein</fullName>
    </submittedName>
</protein>
<dbReference type="AlphaFoldDB" id="A0A5B7G127"/>
<evidence type="ECO:0000313" key="2">
    <source>
        <dbReference type="EMBL" id="MPC50194.1"/>
    </source>
</evidence>